<name>A0A3S4VBW8_9ACTO</name>
<evidence type="ECO:0000256" key="1">
    <source>
        <dbReference type="SAM" id="MobiDB-lite"/>
    </source>
</evidence>
<organism evidence="2 3">
    <name type="scientific">Trueperella bialowiezensis</name>
    <dbReference type="NCBI Taxonomy" id="312285"/>
    <lineage>
        <taxon>Bacteria</taxon>
        <taxon>Bacillati</taxon>
        <taxon>Actinomycetota</taxon>
        <taxon>Actinomycetes</taxon>
        <taxon>Actinomycetales</taxon>
        <taxon>Actinomycetaceae</taxon>
        <taxon>Trueperella</taxon>
    </lineage>
</organism>
<dbReference type="OrthoDB" id="5184628at2"/>
<reference evidence="2 3" key="1">
    <citation type="submission" date="2018-12" db="EMBL/GenBank/DDBJ databases">
        <authorList>
            <consortium name="Pathogen Informatics"/>
        </authorList>
    </citation>
    <scope>NUCLEOTIDE SEQUENCE [LARGE SCALE GENOMIC DNA]</scope>
    <source>
        <strain evidence="2 3">NCTC13354</strain>
    </source>
</reference>
<protein>
    <submittedName>
        <fullName evidence="2">PemK-like protein</fullName>
    </submittedName>
</protein>
<evidence type="ECO:0000313" key="2">
    <source>
        <dbReference type="EMBL" id="VEI14100.1"/>
    </source>
</evidence>
<gene>
    <name evidence="2" type="ORF">NCTC13354_01832</name>
</gene>
<dbReference type="SUPFAM" id="SSF50118">
    <property type="entry name" value="Cell growth inhibitor/plasmid maintenance toxic component"/>
    <property type="match status" value="1"/>
</dbReference>
<dbReference type="AlphaFoldDB" id="A0A3S4VBW8"/>
<dbReference type="Proteomes" id="UP000269542">
    <property type="component" value="Chromosome"/>
</dbReference>
<keyword evidence="3" id="KW-1185">Reference proteome</keyword>
<feature type="compositionally biased region" description="Low complexity" evidence="1">
    <location>
        <begin position="32"/>
        <end position="43"/>
    </location>
</feature>
<dbReference type="GO" id="GO:0003677">
    <property type="term" value="F:DNA binding"/>
    <property type="evidence" value="ECO:0007669"/>
    <property type="project" value="InterPro"/>
</dbReference>
<feature type="region of interest" description="Disordered" evidence="1">
    <location>
        <begin position="1"/>
        <end position="48"/>
    </location>
</feature>
<proteinExistence type="predicted"/>
<accession>A0A3S4VBW8</accession>
<evidence type="ECO:0000313" key="3">
    <source>
        <dbReference type="Proteomes" id="UP000269542"/>
    </source>
</evidence>
<dbReference type="InterPro" id="IPR003477">
    <property type="entry name" value="PemK-like"/>
</dbReference>
<dbReference type="EMBL" id="LR134476">
    <property type="protein sequence ID" value="VEI14100.1"/>
    <property type="molecule type" value="Genomic_DNA"/>
</dbReference>
<dbReference type="KEGG" id="tbw:NCTC13354_01832"/>
<dbReference type="Pfam" id="PF02452">
    <property type="entry name" value="PemK_toxin"/>
    <property type="match status" value="1"/>
</dbReference>
<sequence>MWSNLKRITRRLTSLASPPPRKPGTSRAPKRAASPSPQHSASPFPGPHEKAVEYDVARFGLPDFEYEPVRNGAPDPGEVVWTWVPFDENDGRRKDRPVLVVADTEEHVIFAQMTSKDKTPAASREAKHGRYWMDIGTGGWDPRRRPSEVRLDRLLVAHGSQIRREGSYVRKDIFDDVVRAIKNVHS</sequence>